<evidence type="ECO:0000313" key="2">
    <source>
        <dbReference type="EMBL" id="PUU79147.1"/>
    </source>
</evidence>
<dbReference type="OrthoDB" id="4204700at2759"/>
<protein>
    <submittedName>
        <fullName evidence="2">Uncharacterized protein</fullName>
    </submittedName>
</protein>
<dbReference type="AlphaFoldDB" id="A0A2T6ZUH3"/>
<organism evidence="2 3">
    <name type="scientific">Tuber borchii</name>
    <name type="common">White truffle</name>
    <dbReference type="NCBI Taxonomy" id="42251"/>
    <lineage>
        <taxon>Eukaryota</taxon>
        <taxon>Fungi</taxon>
        <taxon>Dikarya</taxon>
        <taxon>Ascomycota</taxon>
        <taxon>Pezizomycotina</taxon>
        <taxon>Pezizomycetes</taxon>
        <taxon>Pezizales</taxon>
        <taxon>Tuberaceae</taxon>
        <taxon>Tuber</taxon>
    </lineage>
</organism>
<feature type="compositionally biased region" description="Basic and acidic residues" evidence="1">
    <location>
        <begin position="203"/>
        <end position="216"/>
    </location>
</feature>
<evidence type="ECO:0000256" key="1">
    <source>
        <dbReference type="SAM" id="MobiDB-lite"/>
    </source>
</evidence>
<dbReference type="EMBL" id="NESQ01000099">
    <property type="protein sequence ID" value="PUU79147.1"/>
    <property type="molecule type" value="Genomic_DNA"/>
</dbReference>
<sequence>MPLDIADNDIPASEPDPFGGDSDAYDSSSTGNYPSPPGLAPFSGLLGYSEANRDLFIRHSLMNTTALLGLKLTPTEREGLAYYNSRFYSYESYGDTLGISAGVLIAFLLRNRKPGIISTAMVRVFTKPGAQRDNAAKWLSRGLKLSVWGCVGRMYGLTSAGFQAIQKNRVEKRADPNLRRVVAATDKKKEALVHEIQVSRPELRRMKGLENPKAQDDEQSLGGVEVSDGTESRLDASEKERFPYGRPSEQVAELEARKRGGGPPGDDPFGVDDASPTGAERATGQGQGGWTNTHSNTSESAWERIRKGQSPTTRPPTDRSKDGVNTKGPNESKVGGWPNRALVNGYDQGDTREPRTDSFAFSKSEEERQLAKQEAQKEFDAKVEKERSGEMGDGYVEGDSRSRRWGK</sequence>
<comment type="caution">
    <text evidence="2">The sequence shown here is derived from an EMBL/GenBank/DDBJ whole genome shotgun (WGS) entry which is preliminary data.</text>
</comment>
<proteinExistence type="predicted"/>
<evidence type="ECO:0000313" key="3">
    <source>
        <dbReference type="Proteomes" id="UP000244722"/>
    </source>
</evidence>
<feature type="region of interest" description="Disordered" evidence="1">
    <location>
        <begin position="1"/>
        <end position="33"/>
    </location>
</feature>
<dbReference type="STRING" id="42251.A0A2T6ZUH3"/>
<feature type="compositionally biased region" description="Polar residues" evidence="1">
    <location>
        <begin position="290"/>
        <end position="300"/>
    </location>
</feature>
<dbReference type="Proteomes" id="UP000244722">
    <property type="component" value="Unassembled WGS sequence"/>
</dbReference>
<keyword evidence="3" id="KW-1185">Reference proteome</keyword>
<feature type="compositionally biased region" description="Basic and acidic residues" evidence="1">
    <location>
        <begin position="363"/>
        <end position="390"/>
    </location>
</feature>
<feature type="compositionally biased region" description="Basic and acidic residues" evidence="1">
    <location>
        <begin position="230"/>
        <end position="243"/>
    </location>
</feature>
<feature type="region of interest" description="Disordered" evidence="1">
    <location>
        <begin position="203"/>
        <end position="407"/>
    </location>
</feature>
<reference evidence="2 3" key="1">
    <citation type="submission" date="2017-04" db="EMBL/GenBank/DDBJ databases">
        <title>Draft genome sequence of Tuber borchii Vittad., a whitish edible truffle.</title>
        <authorList>
            <consortium name="DOE Joint Genome Institute"/>
            <person name="Murat C."/>
            <person name="Kuo A."/>
            <person name="Barry K.W."/>
            <person name="Clum A."/>
            <person name="Dockter R.B."/>
            <person name="Fauchery L."/>
            <person name="Iotti M."/>
            <person name="Kohler A."/>
            <person name="Labutti K."/>
            <person name="Lindquist E.A."/>
            <person name="Lipzen A."/>
            <person name="Ohm R.A."/>
            <person name="Wang M."/>
            <person name="Grigoriev I.V."/>
            <person name="Zambonelli A."/>
            <person name="Martin F.M."/>
        </authorList>
    </citation>
    <scope>NUCLEOTIDE SEQUENCE [LARGE SCALE GENOMIC DNA]</scope>
    <source>
        <strain evidence="2 3">Tbo3840</strain>
    </source>
</reference>
<name>A0A2T6ZUH3_TUBBO</name>
<feature type="compositionally biased region" description="Basic and acidic residues" evidence="1">
    <location>
        <begin position="398"/>
        <end position="407"/>
    </location>
</feature>
<accession>A0A2T6ZUH3</accession>
<gene>
    <name evidence="2" type="ORF">B9Z19DRAFT_980498</name>
</gene>